<evidence type="ECO:0000313" key="10">
    <source>
        <dbReference type="Proteomes" id="UP000011717"/>
    </source>
</evidence>
<evidence type="ECO:0000256" key="5">
    <source>
        <dbReference type="ARBA" id="ARBA00022842"/>
    </source>
</evidence>
<evidence type="ECO:0000313" key="9">
    <source>
        <dbReference type="EMBL" id="EMD83838.1"/>
    </source>
</evidence>
<evidence type="ECO:0000256" key="1">
    <source>
        <dbReference type="ARBA" id="ARBA00022490"/>
    </source>
</evidence>
<dbReference type="Proteomes" id="UP000011717">
    <property type="component" value="Unassembled WGS sequence"/>
</dbReference>
<dbReference type="GO" id="GO:0046872">
    <property type="term" value="F:metal ion binding"/>
    <property type="evidence" value="ECO:0007669"/>
    <property type="project" value="UniProtKB-KW"/>
</dbReference>
<evidence type="ECO:0000256" key="4">
    <source>
        <dbReference type="ARBA" id="ARBA00022741"/>
    </source>
</evidence>
<gene>
    <name evidence="9" type="ORF">C725_0810</name>
</gene>
<evidence type="ECO:0000256" key="6">
    <source>
        <dbReference type="ARBA" id="ARBA00023134"/>
    </source>
</evidence>
<dbReference type="AlphaFoldDB" id="M2U777"/>
<dbReference type="RefSeq" id="WP_008600315.1">
    <property type="nucleotide sequence ID" value="NZ_AMRV01000002.1"/>
</dbReference>
<dbReference type="Gene3D" id="3.90.550.10">
    <property type="entry name" value="Spore Coat Polysaccharide Biosynthesis Protein SpsA, Chain A"/>
    <property type="match status" value="1"/>
</dbReference>
<keyword evidence="2" id="KW-0808">Transferase</keyword>
<keyword evidence="3" id="KW-0479">Metal-binding</keyword>
<dbReference type="InterPro" id="IPR025877">
    <property type="entry name" value="MobA-like_NTP_Trfase"/>
</dbReference>
<keyword evidence="5" id="KW-0460">Magnesium</keyword>
<organism evidence="9 10">
    <name type="scientific">Pacificimonas flava</name>
    <dbReference type="NCBI Taxonomy" id="1234595"/>
    <lineage>
        <taxon>Bacteria</taxon>
        <taxon>Pseudomonadati</taxon>
        <taxon>Pseudomonadota</taxon>
        <taxon>Alphaproteobacteria</taxon>
        <taxon>Sphingomonadales</taxon>
        <taxon>Sphingosinicellaceae</taxon>
        <taxon>Pacificimonas</taxon>
    </lineage>
</organism>
<name>M2U777_9SPHN</name>
<comment type="caution">
    <text evidence="9">The sequence shown here is derived from an EMBL/GenBank/DDBJ whole genome shotgun (WGS) entry which is preliminary data.</text>
</comment>
<evidence type="ECO:0000256" key="3">
    <source>
        <dbReference type="ARBA" id="ARBA00022723"/>
    </source>
</evidence>
<dbReference type="Pfam" id="PF12804">
    <property type="entry name" value="NTP_transf_3"/>
    <property type="match status" value="1"/>
</dbReference>
<feature type="domain" description="MobA-like NTP transferase" evidence="8">
    <location>
        <begin position="6"/>
        <end position="143"/>
    </location>
</feature>
<evidence type="ECO:0000256" key="2">
    <source>
        <dbReference type="ARBA" id="ARBA00022679"/>
    </source>
</evidence>
<sequence length="176" mass="18878">MRILGALIAGGRSRRFGSDKALADWNGKSLVSHAAEALAQQCEDVVVCGGCLAGFRSLEDRPRAGLGPLGGLNAALHLADRTGLRGALCVPVDVHPLPFDLRGNLVGTAPCVLREQRTVGWWPASLAAQLDEHLAAGHRSFLSWIEATDAQMLDDSAFALINVNRPHDMAALRRRR</sequence>
<keyword evidence="10" id="KW-1185">Reference proteome</keyword>
<dbReference type="CDD" id="cd02503">
    <property type="entry name" value="MobA"/>
    <property type="match status" value="1"/>
</dbReference>
<proteinExistence type="predicted"/>
<dbReference type="GO" id="GO:0006777">
    <property type="term" value="P:Mo-molybdopterin cofactor biosynthetic process"/>
    <property type="evidence" value="ECO:0007669"/>
    <property type="project" value="UniProtKB-KW"/>
</dbReference>
<evidence type="ECO:0000256" key="7">
    <source>
        <dbReference type="ARBA" id="ARBA00023150"/>
    </source>
</evidence>
<keyword evidence="4" id="KW-0547">Nucleotide-binding</keyword>
<accession>M2U777</accession>
<dbReference type="InterPro" id="IPR013482">
    <property type="entry name" value="Molybde_CF_guanTrfase"/>
</dbReference>
<reference evidence="9 10" key="1">
    <citation type="journal article" date="2013" name="Genome Announc.">
        <title>Draft Genome Sequence of Strain JLT2015T, Belonging to the Family Sphingomonadaceae of the Alphaproteobacteria.</title>
        <authorList>
            <person name="Tang K."/>
            <person name="Liu K."/>
            <person name="Li S."/>
            <person name="Jiao N."/>
        </authorList>
    </citation>
    <scope>NUCLEOTIDE SEQUENCE [LARGE SCALE GENOMIC DNA]</scope>
    <source>
        <strain evidence="9 10">JLT2015</strain>
    </source>
</reference>
<dbReference type="GO" id="GO:0016779">
    <property type="term" value="F:nucleotidyltransferase activity"/>
    <property type="evidence" value="ECO:0007669"/>
    <property type="project" value="TreeGrafter"/>
</dbReference>
<dbReference type="PANTHER" id="PTHR19136">
    <property type="entry name" value="MOLYBDENUM COFACTOR GUANYLYLTRANSFERASE"/>
    <property type="match status" value="1"/>
</dbReference>
<dbReference type="PATRIC" id="fig|1234595.3.peg.809"/>
<evidence type="ECO:0000259" key="8">
    <source>
        <dbReference type="Pfam" id="PF12804"/>
    </source>
</evidence>
<protein>
    <submittedName>
        <fullName evidence="9">Molybdopterin-guanine dinucleotide biosynthesis protein MobA</fullName>
    </submittedName>
</protein>
<keyword evidence="1" id="KW-0963">Cytoplasm</keyword>
<dbReference type="GO" id="GO:0005525">
    <property type="term" value="F:GTP binding"/>
    <property type="evidence" value="ECO:0007669"/>
    <property type="project" value="UniProtKB-KW"/>
</dbReference>
<dbReference type="PANTHER" id="PTHR19136:SF81">
    <property type="entry name" value="MOLYBDENUM COFACTOR GUANYLYLTRANSFERASE"/>
    <property type="match status" value="1"/>
</dbReference>
<keyword evidence="7" id="KW-0501">Molybdenum cofactor biosynthesis</keyword>
<dbReference type="EMBL" id="AMRV01000002">
    <property type="protein sequence ID" value="EMD83838.1"/>
    <property type="molecule type" value="Genomic_DNA"/>
</dbReference>
<dbReference type="InterPro" id="IPR029044">
    <property type="entry name" value="Nucleotide-diphossugar_trans"/>
</dbReference>
<keyword evidence="6" id="KW-0342">GTP-binding</keyword>
<dbReference type="OrthoDB" id="9788394at2"/>
<dbReference type="SUPFAM" id="SSF53448">
    <property type="entry name" value="Nucleotide-diphospho-sugar transferases"/>
    <property type="match status" value="1"/>
</dbReference>